<name>C8X8J4_NAKMY</name>
<dbReference type="eggNOG" id="COG0489">
    <property type="taxonomic scope" value="Bacteria"/>
</dbReference>
<dbReference type="Gene3D" id="3.40.50.300">
    <property type="entry name" value="P-loop containing nucleotide triphosphate hydrolases"/>
    <property type="match status" value="1"/>
</dbReference>
<dbReference type="Proteomes" id="UP000002218">
    <property type="component" value="Chromosome"/>
</dbReference>
<sequence length="572" mass="60999">MTDIRSTPVGIIDSPGLVSVLTAAGIPVVTGSDFRDSVRAIRERSKQARSADEVPVIIARWRRQHVGMGAWLNSISGHTPPGKRTVVLIDPDDQPPTITGAEILPLPANLSALVTAAGFDDHPTYSDKTLHSDGSVHENAADFQIPDLDDDPEWTQPPWPEPEFDDSPSDPTSPAARGPAAGASIPAWAIDADPPPAGRPSAAPVPAWAEMPVGSDESAPPTPVSQSDLVTRSGPAILDPEPDPLPVLAAAPARPATVTAPPVTGDDLLDLMAGPRAAATPGSDRTRRRGQLGHLVISWAARGGAAKTSIALALAQRAGQRCPDLQVTVVDANRGQSDITKYLRLARPTIPGIFDAAVTGDPARAVLTMQAANDLRPGRWFDELHFHLIPGPRSTDEADPTVVTSDVYAQVIEQAQLNSDLVIVDTQIVEAHDTSGLIDNLAVPLLATPGVWGIANTDSSSVGVSNLADRLSMMAAAGVGREHMLMVINKSVVDFSEDDVRQRFSPYVCDLERIGNDDTVVEMMNNGRIPSDHAVYAAALDRILHRITGRPEFRPAPRPRRSILSWRRRGHR</sequence>
<evidence type="ECO:0000313" key="2">
    <source>
        <dbReference type="EMBL" id="ACV79049.1"/>
    </source>
</evidence>
<feature type="region of interest" description="Disordered" evidence="1">
    <location>
        <begin position="145"/>
        <end position="229"/>
    </location>
</feature>
<dbReference type="eggNOG" id="COG5373">
    <property type="taxonomic scope" value="Bacteria"/>
</dbReference>
<dbReference type="RefSeq" id="WP_015747928.1">
    <property type="nucleotide sequence ID" value="NC_013235.1"/>
</dbReference>
<reference evidence="2 3" key="2">
    <citation type="journal article" date="2010" name="Stand. Genomic Sci.">
        <title>Complete genome sequence of Nakamurella multipartita type strain (Y-104).</title>
        <authorList>
            <person name="Tice H."/>
            <person name="Mayilraj S."/>
            <person name="Sims D."/>
            <person name="Lapidus A."/>
            <person name="Nolan M."/>
            <person name="Lucas S."/>
            <person name="Glavina Del Rio T."/>
            <person name="Copeland A."/>
            <person name="Cheng J.F."/>
            <person name="Meincke L."/>
            <person name="Bruce D."/>
            <person name="Goodwin L."/>
            <person name="Pitluck S."/>
            <person name="Ivanova N."/>
            <person name="Mavromatis K."/>
            <person name="Ovchinnikova G."/>
            <person name="Pati A."/>
            <person name="Chen A."/>
            <person name="Palaniappan K."/>
            <person name="Land M."/>
            <person name="Hauser L."/>
            <person name="Chang Y.J."/>
            <person name="Jeffries C.D."/>
            <person name="Detter J.C."/>
            <person name="Brettin T."/>
            <person name="Rohde M."/>
            <person name="Goker M."/>
            <person name="Bristow J."/>
            <person name="Eisen J.A."/>
            <person name="Markowitz V."/>
            <person name="Hugenholtz P."/>
            <person name="Kyrpides N.C."/>
            <person name="Klenk H.P."/>
            <person name="Chen F."/>
        </authorList>
    </citation>
    <scope>NUCLEOTIDE SEQUENCE [LARGE SCALE GENOMIC DNA]</scope>
    <source>
        <strain evidence="3">ATCC 700099 / DSM 44233 / CIP 104796 / JCM 9543 / NBRC 105858 / Y-104</strain>
    </source>
</reference>
<feature type="compositionally biased region" description="Low complexity" evidence="1">
    <location>
        <begin position="169"/>
        <end position="192"/>
    </location>
</feature>
<dbReference type="EMBL" id="CP001737">
    <property type="protein sequence ID" value="ACV79049.1"/>
    <property type="molecule type" value="Genomic_DNA"/>
</dbReference>
<evidence type="ECO:0000256" key="1">
    <source>
        <dbReference type="SAM" id="MobiDB-lite"/>
    </source>
</evidence>
<evidence type="ECO:0000313" key="3">
    <source>
        <dbReference type="Proteomes" id="UP000002218"/>
    </source>
</evidence>
<dbReference type="InParanoid" id="C8X8J4"/>
<reference evidence="3" key="1">
    <citation type="submission" date="2009-09" db="EMBL/GenBank/DDBJ databases">
        <title>The complete genome of Nakamurella multipartita DSM 44233.</title>
        <authorList>
            <consortium name="US DOE Joint Genome Institute (JGI-PGF)"/>
            <person name="Lucas S."/>
            <person name="Copeland A."/>
            <person name="Lapidus A."/>
            <person name="Glavina del Rio T."/>
            <person name="Dalin E."/>
            <person name="Tice H."/>
            <person name="Bruce D."/>
            <person name="Goodwin L."/>
            <person name="Pitluck S."/>
            <person name="Kyrpides N."/>
            <person name="Mavromatis K."/>
            <person name="Ivanova N."/>
            <person name="Ovchinnikova G."/>
            <person name="Sims D."/>
            <person name="Meincke L."/>
            <person name="Brettin T."/>
            <person name="Detter J.C."/>
            <person name="Han C."/>
            <person name="Larimer F."/>
            <person name="Land M."/>
            <person name="Hauser L."/>
            <person name="Markowitz V."/>
            <person name="Cheng J.-F."/>
            <person name="Hugenholtz P."/>
            <person name="Woyke T."/>
            <person name="Wu D."/>
            <person name="Klenk H.-P."/>
            <person name="Eisen J.A."/>
        </authorList>
    </citation>
    <scope>NUCLEOTIDE SEQUENCE [LARGE SCALE GENOMIC DNA]</scope>
    <source>
        <strain evidence="3">ATCC 700099 / DSM 44233 / CIP 104796 / JCM 9543 / NBRC 105858 / Y-104</strain>
    </source>
</reference>
<dbReference type="HOGENOM" id="CLU_476345_0_0_11"/>
<proteinExistence type="predicted"/>
<gene>
    <name evidence="2" type="ordered locus">Namu_2703</name>
</gene>
<keyword evidence="3" id="KW-1185">Reference proteome</keyword>
<accession>C8X8J4</accession>
<dbReference type="InterPro" id="IPR027417">
    <property type="entry name" value="P-loop_NTPase"/>
</dbReference>
<protein>
    <submittedName>
        <fullName evidence="2">Uncharacterized protein</fullName>
    </submittedName>
</protein>
<organism evidence="2 3">
    <name type="scientific">Nakamurella multipartita (strain ATCC 700099 / DSM 44233 / CIP 104796 / JCM 9543 / NBRC 105858 / Y-104)</name>
    <name type="common">Microsphaera multipartita</name>
    <dbReference type="NCBI Taxonomy" id="479431"/>
    <lineage>
        <taxon>Bacteria</taxon>
        <taxon>Bacillati</taxon>
        <taxon>Actinomycetota</taxon>
        <taxon>Actinomycetes</taxon>
        <taxon>Nakamurellales</taxon>
        <taxon>Nakamurellaceae</taxon>
        <taxon>Nakamurella</taxon>
    </lineage>
</organism>
<dbReference type="SUPFAM" id="SSF52540">
    <property type="entry name" value="P-loop containing nucleoside triphosphate hydrolases"/>
    <property type="match status" value="1"/>
</dbReference>
<dbReference type="STRING" id="479431.Namu_2703"/>
<dbReference type="AlphaFoldDB" id="C8X8J4"/>
<dbReference type="KEGG" id="nml:Namu_2703"/>